<dbReference type="InterPro" id="IPR001128">
    <property type="entry name" value="Cyt_P450"/>
</dbReference>
<sequence length="208" mass="24528">MATPFADPFMELRKTFNAWQIFGILIVAAFLGFVLLILKYAILRRRISQKLPGRKLRFVDILGNSSDMPLSKKKSHGWSFNVFFFQLLNGYYRLFQNSPLFCFWVSYVPFVILTKAEAVEALISGTKFMEKNWSYNWLQPWLGTGLLTSHGSKWKCRKLLTPSFLFRNFKDFLPVFNEQPNVGETLERNYKDHGYCNETRLTWENFFL</sequence>
<comment type="caution">
    <text evidence="10">The sequence shown here is derived from an EMBL/GenBank/DDBJ whole genome shotgun (WGS) entry which is preliminary data.</text>
</comment>
<dbReference type="GO" id="GO:0005789">
    <property type="term" value="C:endoplasmic reticulum membrane"/>
    <property type="evidence" value="ECO:0007669"/>
    <property type="project" value="UniProtKB-SubCell"/>
</dbReference>
<reference evidence="10" key="1">
    <citation type="submission" date="2020-08" db="EMBL/GenBank/DDBJ databases">
        <title>Multicomponent nature underlies the extraordinary mechanical properties of spider dragline silk.</title>
        <authorList>
            <person name="Kono N."/>
            <person name="Nakamura H."/>
            <person name="Mori M."/>
            <person name="Yoshida Y."/>
            <person name="Ohtoshi R."/>
            <person name="Malay A.D."/>
            <person name="Moran D.A.P."/>
            <person name="Tomita M."/>
            <person name="Numata K."/>
            <person name="Arakawa K."/>
        </authorList>
    </citation>
    <scope>NUCLEOTIDE SEQUENCE</scope>
</reference>
<dbReference type="InterPro" id="IPR050196">
    <property type="entry name" value="Cytochrome_P450_Monoox"/>
</dbReference>
<evidence type="ECO:0000256" key="9">
    <source>
        <dbReference type="SAM" id="Phobius"/>
    </source>
</evidence>
<dbReference type="InterPro" id="IPR036396">
    <property type="entry name" value="Cyt_P450_sf"/>
</dbReference>
<evidence type="ECO:0000256" key="3">
    <source>
        <dbReference type="ARBA" id="ARBA00010617"/>
    </source>
</evidence>
<evidence type="ECO:0000313" key="10">
    <source>
        <dbReference type="EMBL" id="GFY50779.1"/>
    </source>
</evidence>
<evidence type="ECO:0000256" key="5">
    <source>
        <dbReference type="ARBA" id="ARBA00022824"/>
    </source>
</evidence>
<organism evidence="10 11">
    <name type="scientific">Trichonephila inaurata madagascariensis</name>
    <dbReference type="NCBI Taxonomy" id="2747483"/>
    <lineage>
        <taxon>Eukaryota</taxon>
        <taxon>Metazoa</taxon>
        <taxon>Ecdysozoa</taxon>
        <taxon>Arthropoda</taxon>
        <taxon>Chelicerata</taxon>
        <taxon>Arachnida</taxon>
        <taxon>Araneae</taxon>
        <taxon>Araneomorphae</taxon>
        <taxon>Entelegynae</taxon>
        <taxon>Araneoidea</taxon>
        <taxon>Nephilidae</taxon>
        <taxon>Trichonephila</taxon>
        <taxon>Trichonephila inaurata</taxon>
    </lineage>
</organism>
<keyword evidence="7" id="KW-0503">Monooxygenase</keyword>
<evidence type="ECO:0000256" key="4">
    <source>
        <dbReference type="ARBA" id="ARBA00022617"/>
    </source>
</evidence>
<dbReference type="Proteomes" id="UP000886998">
    <property type="component" value="Unassembled WGS sequence"/>
</dbReference>
<protein>
    <submittedName>
        <fullName evidence="10">Cytochrome P450 4V2</fullName>
    </submittedName>
</protein>
<evidence type="ECO:0000256" key="2">
    <source>
        <dbReference type="ARBA" id="ARBA00004586"/>
    </source>
</evidence>
<dbReference type="SUPFAM" id="SSF48264">
    <property type="entry name" value="Cytochrome P450"/>
    <property type="match status" value="1"/>
</dbReference>
<keyword evidence="4" id="KW-0349">Heme</keyword>
<evidence type="ECO:0000256" key="1">
    <source>
        <dbReference type="ARBA" id="ARBA00001971"/>
    </source>
</evidence>
<dbReference type="OrthoDB" id="10378950at2759"/>
<gene>
    <name evidence="10" type="primary">Cyp4v2</name>
    <name evidence="10" type="ORF">TNIN_53121</name>
</gene>
<dbReference type="PANTHER" id="PTHR24291">
    <property type="entry name" value="CYTOCHROME P450 FAMILY 4"/>
    <property type="match status" value="1"/>
</dbReference>
<keyword evidence="6" id="KW-0408">Iron</keyword>
<keyword evidence="7" id="KW-0560">Oxidoreductase</keyword>
<comment type="subcellular location">
    <subcellularLocation>
        <location evidence="2">Endoplasmic reticulum membrane</location>
    </subcellularLocation>
</comment>
<dbReference type="AlphaFoldDB" id="A0A8X7C2Y4"/>
<keyword evidence="9" id="KW-1133">Transmembrane helix</keyword>
<keyword evidence="9" id="KW-0812">Transmembrane</keyword>
<dbReference type="PANTHER" id="PTHR24291:SF189">
    <property type="entry name" value="CYTOCHROME P450 4C3-RELATED"/>
    <property type="match status" value="1"/>
</dbReference>
<dbReference type="Pfam" id="PF00067">
    <property type="entry name" value="p450"/>
    <property type="match status" value="1"/>
</dbReference>
<dbReference type="GO" id="GO:0016705">
    <property type="term" value="F:oxidoreductase activity, acting on paired donors, with incorporation or reduction of molecular oxygen"/>
    <property type="evidence" value="ECO:0007669"/>
    <property type="project" value="InterPro"/>
</dbReference>
<dbReference type="GO" id="GO:0004497">
    <property type="term" value="F:monooxygenase activity"/>
    <property type="evidence" value="ECO:0007669"/>
    <property type="project" value="UniProtKB-KW"/>
</dbReference>
<evidence type="ECO:0000256" key="8">
    <source>
        <dbReference type="ARBA" id="ARBA00023136"/>
    </source>
</evidence>
<name>A0A8X7C2Y4_9ARAC</name>
<keyword evidence="4" id="KW-0479">Metal-binding</keyword>
<keyword evidence="8 9" id="KW-0472">Membrane</keyword>
<proteinExistence type="inferred from homology"/>
<accession>A0A8X7C2Y4</accession>
<feature type="transmembrane region" description="Helical" evidence="9">
    <location>
        <begin position="20"/>
        <end position="42"/>
    </location>
</feature>
<evidence type="ECO:0000256" key="6">
    <source>
        <dbReference type="ARBA" id="ARBA00023004"/>
    </source>
</evidence>
<dbReference type="Gene3D" id="1.10.630.10">
    <property type="entry name" value="Cytochrome P450"/>
    <property type="match status" value="1"/>
</dbReference>
<comment type="similarity">
    <text evidence="3">Belongs to the cytochrome P450 family.</text>
</comment>
<dbReference type="EMBL" id="BMAV01007718">
    <property type="protein sequence ID" value="GFY50779.1"/>
    <property type="molecule type" value="Genomic_DNA"/>
</dbReference>
<evidence type="ECO:0000256" key="7">
    <source>
        <dbReference type="ARBA" id="ARBA00023033"/>
    </source>
</evidence>
<comment type="cofactor">
    <cofactor evidence="1">
        <name>heme</name>
        <dbReference type="ChEBI" id="CHEBI:30413"/>
    </cofactor>
</comment>
<dbReference type="GO" id="GO:0005506">
    <property type="term" value="F:iron ion binding"/>
    <property type="evidence" value="ECO:0007669"/>
    <property type="project" value="InterPro"/>
</dbReference>
<dbReference type="GO" id="GO:0020037">
    <property type="term" value="F:heme binding"/>
    <property type="evidence" value="ECO:0007669"/>
    <property type="project" value="InterPro"/>
</dbReference>
<evidence type="ECO:0000313" key="11">
    <source>
        <dbReference type="Proteomes" id="UP000886998"/>
    </source>
</evidence>
<keyword evidence="11" id="KW-1185">Reference proteome</keyword>
<keyword evidence="5" id="KW-0256">Endoplasmic reticulum</keyword>